<dbReference type="InterPro" id="IPR011604">
    <property type="entry name" value="PDDEXK-like_dom_sf"/>
</dbReference>
<sequence length="310" mass="34580">MSTFTEPTTATEPTRESWLAERRTGLGGSDAPAVLGISSWSTPYELWAEKSGLIEAGDLSDKECVQWGDRLEGVIGEAYAEKTGRTVTRWPKYTIARHNEHHWMICTPDATQVGHPTNDPPGFQKRGDLQIKTANQYKLCEWQDEPPLAYQVQLQHELAVTGDEWGTLAVLIGGQTSREFDFLRNERFIAALMEQEEAFWDRVQSGNPPPVDGSKATTSALLKLHPEDSGEAIDLPAEAAQWDKELAEVKANLKALEARENELKNQLRDAIGKATYGLLPDGGRYSWKTQNKQGYSVAPSSTRILRRLTK</sequence>
<dbReference type="InterPro" id="IPR019080">
    <property type="entry name" value="YqaJ_viral_recombinase"/>
</dbReference>
<dbReference type="NCBIfam" id="TIGR03033">
    <property type="entry name" value="phage_rel_nuc"/>
    <property type="match status" value="1"/>
</dbReference>
<dbReference type="InterPro" id="IPR011335">
    <property type="entry name" value="Restrct_endonuc-II-like"/>
</dbReference>
<protein>
    <recommendedName>
        <fullName evidence="2">YqaJ viral recombinase domain-containing protein</fullName>
    </recommendedName>
</protein>
<proteinExistence type="predicted"/>
<evidence type="ECO:0000259" key="2">
    <source>
        <dbReference type="Pfam" id="PF09588"/>
    </source>
</evidence>
<name>A0A0F9T4T5_9ZZZZ</name>
<accession>A0A0F9T4T5</accession>
<dbReference type="AlphaFoldDB" id="A0A0F9T4T5"/>
<comment type="caution">
    <text evidence="3">The sequence shown here is derived from an EMBL/GenBank/DDBJ whole genome shotgun (WGS) entry which is preliminary data.</text>
</comment>
<evidence type="ECO:0000313" key="3">
    <source>
        <dbReference type="EMBL" id="KKN36573.1"/>
    </source>
</evidence>
<feature type="domain" description="YqaJ viral recombinase" evidence="2">
    <location>
        <begin position="18"/>
        <end position="163"/>
    </location>
</feature>
<gene>
    <name evidence="3" type="ORF">LCGC14_0772430</name>
</gene>
<reference evidence="3" key="1">
    <citation type="journal article" date="2015" name="Nature">
        <title>Complex archaea that bridge the gap between prokaryotes and eukaryotes.</title>
        <authorList>
            <person name="Spang A."/>
            <person name="Saw J.H."/>
            <person name="Jorgensen S.L."/>
            <person name="Zaremba-Niedzwiedzka K."/>
            <person name="Martijn J."/>
            <person name="Lind A.E."/>
            <person name="van Eijk R."/>
            <person name="Schleper C."/>
            <person name="Guy L."/>
            <person name="Ettema T.J."/>
        </authorList>
    </citation>
    <scope>NUCLEOTIDE SEQUENCE</scope>
</reference>
<dbReference type="InterPro" id="IPR017482">
    <property type="entry name" value="Lambda-type_endonuclease"/>
</dbReference>
<feature type="coiled-coil region" evidence="1">
    <location>
        <begin position="239"/>
        <end position="273"/>
    </location>
</feature>
<organism evidence="3">
    <name type="scientific">marine sediment metagenome</name>
    <dbReference type="NCBI Taxonomy" id="412755"/>
    <lineage>
        <taxon>unclassified sequences</taxon>
        <taxon>metagenomes</taxon>
        <taxon>ecological metagenomes</taxon>
    </lineage>
</organism>
<dbReference type="Gene3D" id="3.90.320.10">
    <property type="match status" value="1"/>
</dbReference>
<dbReference type="SUPFAM" id="SSF52980">
    <property type="entry name" value="Restriction endonuclease-like"/>
    <property type="match status" value="1"/>
</dbReference>
<keyword evidence="1" id="KW-0175">Coiled coil</keyword>
<dbReference type="EMBL" id="LAZR01001957">
    <property type="protein sequence ID" value="KKN36573.1"/>
    <property type="molecule type" value="Genomic_DNA"/>
</dbReference>
<evidence type="ECO:0000256" key="1">
    <source>
        <dbReference type="SAM" id="Coils"/>
    </source>
</evidence>
<dbReference type="Pfam" id="PF09588">
    <property type="entry name" value="YqaJ"/>
    <property type="match status" value="1"/>
</dbReference>